<organism evidence="4">
    <name type="scientific">Eremomyces bilateralis CBS 781.70</name>
    <dbReference type="NCBI Taxonomy" id="1392243"/>
    <lineage>
        <taxon>Eukaryota</taxon>
        <taxon>Fungi</taxon>
        <taxon>Dikarya</taxon>
        <taxon>Ascomycota</taxon>
        <taxon>Pezizomycotina</taxon>
        <taxon>Dothideomycetes</taxon>
        <taxon>Dothideomycetes incertae sedis</taxon>
        <taxon>Eremomycetales</taxon>
        <taxon>Eremomycetaceae</taxon>
        <taxon>Eremomyces</taxon>
    </lineage>
</organism>
<evidence type="ECO:0000256" key="1">
    <source>
        <dbReference type="ARBA" id="ARBA00022555"/>
    </source>
</evidence>
<reference evidence="6" key="2">
    <citation type="submission" date="2020-04" db="EMBL/GenBank/DDBJ databases">
        <authorList>
            <consortium name="NCBI Genome Project"/>
        </authorList>
    </citation>
    <scope>NUCLEOTIDE SEQUENCE</scope>
    <source>
        <strain evidence="6">CBS 781.70</strain>
    </source>
</reference>
<evidence type="ECO:0000313" key="6">
    <source>
        <dbReference type="RefSeq" id="XP_033533626.1"/>
    </source>
</evidence>
<dbReference type="AlphaFoldDB" id="A0A6G1G1K8"/>
<dbReference type="SUPFAM" id="SSF53178">
    <property type="entry name" value="Peptidyl-tRNA hydrolase-like"/>
    <property type="match status" value="1"/>
</dbReference>
<protein>
    <submittedName>
        <fullName evidence="4 6">Peptidyl-tRNA hydrolase</fullName>
    </submittedName>
</protein>
<evidence type="ECO:0000313" key="4">
    <source>
        <dbReference type="EMBL" id="KAF1811995.1"/>
    </source>
</evidence>
<dbReference type="GO" id="GO:0004045">
    <property type="term" value="F:peptidyl-tRNA hydrolase activity"/>
    <property type="evidence" value="ECO:0007669"/>
    <property type="project" value="InterPro"/>
</dbReference>
<dbReference type="InterPro" id="IPR001328">
    <property type="entry name" value="Pept_tRNA_hydro"/>
</dbReference>
<dbReference type="EMBL" id="ML975159">
    <property type="protein sequence ID" value="KAF1811995.1"/>
    <property type="molecule type" value="Genomic_DNA"/>
</dbReference>
<reference evidence="6" key="3">
    <citation type="submission" date="2025-04" db="UniProtKB">
        <authorList>
            <consortium name="RefSeq"/>
        </authorList>
    </citation>
    <scope>IDENTIFICATION</scope>
    <source>
        <strain evidence="6">CBS 781.70</strain>
    </source>
</reference>
<dbReference type="PANTHER" id="PTHR17224:SF1">
    <property type="entry name" value="PEPTIDYL-TRNA HYDROLASE"/>
    <property type="match status" value="1"/>
</dbReference>
<dbReference type="PANTHER" id="PTHR17224">
    <property type="entry name" value="PEPTIDYL-TRNA HYDROLASE"/>
    <property type="match status" value="1"/>
</dbReference>
<reference evidence="4 6" key="1">
    <citation type="submission" date="2020-01" db="EMBL/GenBank/DDBJ databases">
        <authorList>
            <consortium name="DOE Joint Genome Institute"/>
            <person name="Haridas S."/>
            <person name="Albert R."/>
            <person name="Binder M."/>
            <person name="Bloem J."/>
            <person name="Labutti K."/>
            <person name="Salamov A."/>
            <person name="Andreopoulos B."/>
            <person name="Baker S.E."/>
            <person name="Barry K."/>
            <person name="Bills G."/>
            <person name="Bluhm B.H."/>
            <person name="Cannon C."/>
            <person name="Castanera R."/>
            <person name="Culley D.E."/>
            <person name="Daum C."/>
            <person name="Ezra D."/>
            <person name="Gonzalez J.B."/>
            <person name="Henrissat B."/>
            <person name="Kuo A."/>
            <person name="Liang C."/>
            <person name="Lipzen A."/>
            <person name="Lutzoni F."/>
            <person name="Magnuson J."/>
            <person name="Mondo S."/>
            <person name="Nolan M."/>
            <person name="Ohm R."/>
            <person name="Pangilinan J."/>
            <person name="Park H.-J."/>
            <person name="Ramirez L."/>
            <person name="Alfaro M."/>
            <person name="Sun H."/>
            <person name="Tritt A."/>
            <person name="Yoshinaga Y."/>
            <person name="Zwiers L.-H."/>
            <person name="Turgeon B.G."/>
            <person name="Goodwin S.B."/>
            <person name="Spatafora J.W."/>
            <person name="Crous P.W."/>
            <person name="Grigoriev I.V."/>
        </authorList>
    </citation>
    <scope>NUCLEOTIDE SEQUENCE</scope>
    <source>
        <strain evidence="4 6">CBS 781.70</strain>
    </source>
</reference>
<keyword evidence="1" id="KW-0820">tRNA-binding</keyword>
<dbReference type="InterPro" id="IPR036416">
    <property type="entry name" value="Pept_tRNA_hydro_sf"/>
</dbReference>
<dbReference type="GO" id="GO:0000049">
    <property type="term" value="F:tRNA binding"/>
    <property type="evidence" value="ECO:0007669"/>
    <property type="project" value="UniProtKB-KW"/>
</dbReference>
<keyword evidence="5" id="KW-1185">Reference proteome</keyword>
<keyword evidence="2 4" id="KW-0378">Hydrolase</keyword>
<evidence type="ECO:0000313" key="5">
    <source>
        <dbReference type="Proteomes" id="UP000504638"/>
    </source>
</evidence>
<dbReference type="GeneID" id="54422687"/>
<dbReference type="Proteomes" id="UP000504638">
    <property type="component" value="Unplaced"/>
</dbReference>
<evidence type="ECO:0000256" key="2">
    <source>
        <dbReference type="ARBA" id="ARBA00022801"/>
    </source>
</evidence>
<accession>A0A6G1G1K8</accession>
<name>A0A6G1G1K8_9PEZI</name>
<dbReference type="OrthoDB" id="1711136at2759"/>
<keyword evidence="3" id="KW-0694">RNA-binding</keyword>
<proteinExistence type="predicted"/>
<evidence type="ECO:0000256" key="3">
    <source>
        <dbReference type="ARBA" id="ARBA00022884"/>
    </source>
</evidence>
<gene>
    <name evidence="4 6" type="ORF">P152DRAFT_488308</name>
</gene>
<dbReference type="RefSeq" id="XP_033533626.1">
    <property type="nucleotide sequence ID" value="XM_033682117.1"/>
</dbReference>
<sequence>MSTFLPTMFRAEKFRPLLICSIGNPGPKYANTLHSAGHILLNQLQTARDFETFVSSKRLLSKDWGGGAVSVPRYWTFHPYKVKKYADDWATRRYSEGKNPMDLWTLWRSGSLMNVSGVGVRRAWETWREEMKGMGVEERWGEGLVVVLQDELEEKLGKLTVRKLESSSRGHRGIKSIQACLPKGTPVVRIGIGIGRPSSRDSGDVARYVLNPVSADVEKTLLRSEGDLTDKLLDIAHGHV</sequence>
<dbReference type="Pfam" id="PF01195">
    <property type="entry name" value="Pept_tRNA_hydro"/>
    <property type="match status" value="1"/>
</dbReference>
<dbReference type="Gene3D" id="3.40.50.1470">
    <property type="entry name" value="Peptidyl-tRNA hydrolase"/>
    <property type="match status" value="1"/>
</dbReference>